<feature type="compositionally biased region" description="Low complexity" evidence="1">
    <location>
        <begin position="343"/>
        <end position="357"/>
    </location>
</feature>
<feature type="compositionally biased region" description="Low complexity" evidence="1">
    <location>
        <begin position="43"/>
        <end position="55"/>
    </location>
</feature>
<accession>A0A6P6S3Z9</accession>
<feature type="region of interest" description="Disordered" evidence="1">
    <location>
        <begin position="1"/>
        <end position="64"/>
    </location>
</feature>
<feature type="region of interest" description="Disordered" evidence="1">
    <location>
        <begin position="292"/>
        <end position="368"/>
    </location>
</feature>
<keyword evidence="2" id="KW-0472">Membrane</keyword>
<feature type="transmembrane region" description="Helical" evidence="2">
    <location>
        <begin position="130"/>
        <end position="152"/>
    </location>
</feature>
<dbReference type="GeneID" id="34618578"/>
<feature type="transmembrane region" description="Helical" evidence="2">
    <location>
        <begin position="435"/>
        <end position="456"/>
    </location>
</feature>
<feature type="transmembrane region" description="Helical" evidence="2">
    <location>
        <begin position="106"/>
        <end position="124"/>
    </location>
</feature>
<feature type="transmembrane region" description="Helical" evidence="2">
    <location>
        <begin position="180"/>
        <end position="202"/>
    </location>
</feature>
<evidence type="ECO:0000313" key="4">
    <source>
        <dbReference type="RefSeq" id="XP_026194564.1"/>
    </source>
</evidence>
<feature type="transmembrane region" description="Helical" evidence="2">
    <location>
        <begin position="401"/>
        <end position="428"/>
    </location>
</feature>
<feature type="compositionally biased region" description="Low complexity" evidence="1">
    <location>
        <begin position="292"/>
        <end position="302"/>
    </location>
</feature>
<keyword evidence="3" id="KW-1185">Reference proteome</keyword>
<reference evidence="4" key="1">
    <citation type="submission" date="2025-08" db="UniProtKB">
        <authorList>
            <consortium name="RefSeq"/>
        </authorList>
    </citation>
    <scope>IDENTIFICATION</scope>
</reference>
<keyword evidence="2" id="KW-0812">Transmembrane</keyword>
<feature type="transmembrane region" description="Helical" evidence="2">
    <location>
        <begin position="376"/>
        <end position="395"/>
    </location>
</feature>
<evidence type="ECO:0000313" key="3">
    <source>
        <dbReference type="Proteomes" id="UP000515125"/>
    </source>
</evidence>
<evidence type="ECO:0000256" key="2">
    <source>
        <dbReference type="SAM" id="Phobius"/>
    </source>
</evidence>
<proteinExistence type="predicted"/>
<gene>
    <name evidence="4" type="primary">LOC34618578</name>
</gene>
<dbReference type="OrthoDB" id="337361at2759"/>
<keyword evidence="2" id="KW-1133">Transmembrane helix</keyword>
<sequence length="462" mass="49645">MQEQEAACTLDPAWGQQIGRSQGAPETLKASQGAPTEEQGDTAGSSSASESFSGSQELETYPESTGDLQHQLEAISVAAGPSSMPSLSLPLPTAPNPRPYDSLWRLLFLVLISCGPFLCMLIFISVLRNVAASMLFLHWICMLGAPMLYVYFASDGPGYYNHVLLCQGPRGGRWRRQGPWACLGFVMGGVGTYVGFRFVWLVCQAASNVDVYEEVRLRLQQLGLGSALWKAVLLAVYFILFNPLVEELFWRVFLYRELGAGLFGSGAAGLLHITEAEPLTLKLHRRRRTAAGASQAPDAGAGAREGSPCSSLSDRSEGSQVDIEQQDSDVYVAVKTPPDSPNDTLTTAAAASDTPASHGEAEGATTSRVRTRSKTIAYYDLRVPLSGLVALAISYSSYHMVIFHSLLGAAFVLPSFVLVSLLGGVFLFLRNKERFGLLTATALHAGVDVGVIIVLAEALNVF</sequence>
<dbReference type="AlphaFoldDB" id="A0A6P6S3Z9"/>
<evidence type="ECO:0000256" key="1">
    <source>
        <dbReference type="SAM" id="MobiDB-lite"/>
    </source>
</evidence>
<protein>
    <submittedName>
        <fullName evidence="4">Uncharacterized protein LOC34618578</fullName>
    </submittedName>
</protein>
<organism evidence="3 4">
    <name type="scientific">Cyclospora cayetanensis</name>
    <dbReference type="NCBI Taxonomy" id="88456"/>
    <lineage>
        <taxon>Eukaryota</taxon>
        <taxon>Sar</taxon>
        <taxon>Alveolata</taxon>
        <taxon>Apicomplexa</taxon>
        <taxon>Conoidasida</taxon>
        <taxon>Coccidia</taxon>
        <taxon>Eucoccidiorida</taxon>
        <taxon>Eimeriorina</taxon>
        <taxon>Eimeriidae</taxon>
        <taxon>Cyclospora</taxon>
    </lineage>
</organism>
<dbReference type="RefSeq" id="XP_026194564.1">
    <property type="nucleotide sequence ID" value="XM_026338779.1"/>
</dbReference>
<dbReference type="Proteomes" id="UP000515125">
    <property type="component" value="Unplaced"/>
</dbReference>
<feature type="transmembrane region" description="Helical" evidence="2">
    <location>
        <begin position="222"/>
        <end position="241"/>
    </location>
</feature>
<name>A0A6P6S3Z9_9EIME</name>
<feature type="compositionally biased region" description="Polar residues" evidence="1">
    <location>
        <begin position="308"/>
        <end position="323"/>
    </location>
</feature>